<evidence type="ECO:0000313" key="2">
    <source>
        <dbReference type="WBParaSite" id="ALUE_0001021601-mRNA-1"/>
    </source>
</evidence>
<evidence type="ECO:0000313" key="1">
    <source>
        <dbReference type="Proteomes" id="UP000036681"/>
    </source>
</evidence>
<keyword evidence="1" id="KW-1185">Reference proteome</keyword>
<dbReference type="WBParaSite" id="ALUE_0001021601-mRNA-1">
    <property type="protein sequence ID" value="ALUE_0001021601-mRNA-1"/>
    <property type="gene ID" value="ALUE_0001021601"/>
</dbReference>
<organism evidence="1 2">
    <name type="scientific">Ascaris lumbricoides</name>
    <name type="common">Giant roundworm</name>
    <dbReference type="NCBI Taxonomy" id="6252"/>
    <lineage>
        <taxon>Eukaryota</taxon>
        <taxon>Metazoa</taxon>
        <taxon>Ecdysozoa</taxon>
        <taxon>Nematoda</taxon>
        <taxon>Chromadorea</taxon>
        <taxon>Rhabditida</taxon>
        <taxon>Spirurina</taxon>
        <taxon>Ascaridomorpha</taxon>
        <taxon>Ascaridoidea</taxon>
        <taxon>Ascarididae</taxon>
        <taxon>Ascaris</taxon>
    </lineage>
</organism>
<dbReference type="AlphaFoldDB" id="A0A0M3I1N1"/>
<proteinExistence type="predicted"/>
<accession>A0A0M3I1N1</accession>
<dbReference type="Proteomes" id="UP000036681">
    <property type="component" value="Unplaced"/>
</dbReference>
<name>A0A0M3I1N1_ASCLU</name>
<reference evidence="2" key="1">
    <citation type="submission" date="2017-02" db="UniProtKB">
        <authorList>
            <consortium name="WormBaseParasite"/>
        </authorList>
    </citation>
    <scope>IDENTIFICATION</scope>
</reference>
<protein>
    <submittedName>
        <fullName evidence="2">Ovule protein</fullName>
    </submittedName>
</protein>
<sequence length="81" mass="9233">MTRQPRGQPAQLPVRYFVKCLDFLALFPSPPPFHLFLSQTVHADFPFEILEVELFSAALLSGLVIFPQMHYVSIREKTGLS</sequence>